<gene>
    <name evidence="1" type="ORF">V1264_019247</name>
</gene>
<sequence length="97" mass="11166">MNPEPWALNSVELLQQIGTLIWSTTGDSQVTQELAKLRVGYEIYQRLSGEREMDALRNQTILNICKWVNDHPKASKDEMMKEVGKQIAQFAENVEKM</sequence>
<organism evidence="1 2">
    <name type="scientific">Littorina saxatilis</name>
    <dbReference type="NCBI Taxonomy" id="31220"/>
    <lineage>
        <taxon>Eukaryota</taxon>
        <taxon>Metazoa</taxon>
        <taxon>Spiralia</taxon>
        <taxon>Lophotrochozoa</taxon>
        <taxon>Mollusca</taxon>
        <taxon>Gastropoda</taxon>
        <taxon>Caenogastropoda</taxon>
        <taxon>Littorinimorpha</taxon>
        <taxon>Littorinoidea</taxon>
        <taxon>Littorinidae</taxon>
        <taxon>Littorina</taxon>
    </lineage>
</organism>
<accession>A0AAN9BEY3</accession>
<protein>
    <submittedName>
        <fullName evidence="1">Uncharacterized protein</fullName>
    </submittedName>
</protein>
<dbReference type="AlphaFoldDB" id="A0AAN9BEY3"/>
<evidence type="ECO:0000313" key="1">
    <source>
        <dbReference type="EMBL" id="KAK7104550.1"/>
    </source>
</evidence>
<comment type="caution">
    <text evidence="1">The sequence shown here is derived from an EMBL/GenBank/DDBJ whole genome shotgun (WGS) entry which is preliminary data.</text>
</comment>
<proteinExistence type="predicted"/>
<keyword evidence="2" id="KW-1185">Reference proteome</keyword>
<evidence type="ECO:0000313" key="2">
    <source>
        <dbReference type="Proteomes" id="UP001374579"/>
    </source>
</evidence>
<name>A0AAN9BEY3_9CAEN</name>
<dbReference type="Proteomes" id="UP001374579">
    <property type="component" value="Unassembled WGS sequence"/>
</dbReference>
<reference evidence="1 2" key="1">
    <citation type="submission" date="2024-02" db="EMBL/GenBank/DDBJ databases">
        <title>Chromosome-scale genome assembly of the rough periwinkle Littorina saxatilis.</title>
        <authorList>
            <person name="De Jode A."/>
            <person name="Faria R."/>
            <person name="Formenti G."/>
            <person name="Sims Y."/>
            <person name="Smith T.P."/>
            <person name="Tracey A."/>
            <person name="Wood J.M.D."/>
            <person name="Zagrodzka Z.B."/>
            <person name="Johannesson K."/>
            <person name="Butlin R.K."/>
            <person name="Leder E.H."/>
        </authorList>
    </citation>
    <scope>NUCLEOTIDE SEQUENCE [LARGE SCALE GENOMIC DNA]</scope>
    <source>
        <strain evidence="1">Snail1</strain>
        <tissue evidence="1">Muscle</tissue>
    </source>
</reference>
<dbReference type="EMBL" id="JBAMIC010000008">
    <property type="protein sequence ID" value="KAK7104550.1"/>
    <property type="molecule type" value="Genomic_DNA"/>
</dbReference>